<comment type="caution">
    <text evidence="1">The sequence shown here is derived from an EMBL/GenBank/DDBJ whole genome shotgun (WGS) entry which is preliminary data.</text>
</comment>
<evidence type="ECO:0000313" key="2">
    <source>
        <dbReference type="Proteomes" id="UP001164539"/>
    </source>
</evidence>
<keyword evidence="2" id="KW-1185">Reference proteome</keyword>
<evidence type="ECO:0000313" key="1">
    <source>
        <dbReference type="EMBL" id="KAJ4714506.1"/>
    </source>
</evidence>
<proteinExistence type="predicted"/>
<organism evidence="1 2">
    <name type="scientific">Melia azedarach</name>
    <name type="common">Chinaberry tree</name>
    <dbReference type="NCBI Taxonomy" id="155640"/>
    <lineage>
        <taxon>Eukaryota</taxon>
        <taxon>Viridiplantae</taxon>
        <taxon>Streptophyta</taxon>
        <taxon>Embryophyta</taxon>
        <taxon>Tracheophyta</taxon>
        <taxon>Spermatophyta</taxon>
        <taxon>Magnoliopsida</taxon>
        <taxon>eudicotyledons</taxon>
        <taxon>Gunneridae</taxon>
        <taxon>Pentapetalae</taxon>
        <taxon>rosids</taxon>
        <taxon>malvids</taxon>
        <taxon>Sapindales</taxon>
        <taxon>Meliaceae</taxon>
        <taxon>Melia</taxon>
    </lineage>
</organism>
<accession>A0ACC1XST2</accession>
<dbReference type="EMBL" id="CM051400">
    <property type="protein sequence ID" value="KAJ4714506.1"/>
    <property type="molecule type" value="Genomic_DNA"/>
</dbReference>
<dbReference type="Proteomes" id="UP001164539">
    <property type="component" value="Chromosome 7"/>
</dbReference>
<protein>
    <submittedName>
        <fullName evidence="1">Transcription factor bHLH96</fullName>
    </submittedName>
</protein>
<reference evidence="1 2" key="1">
    <citation type="journal article" date="2023" name="Science">
        <title>Complex scaffold remodeling in plant triterpene biosynthesis.</title>
        <authorList>
            <person name="De La Pena R."/>
            <person name="Hodgson H."/>
            <person name="Liu J.C."/>
            <person name="Stephenson M.J."/>
            <person name="Martin A.C."/>
            <person name="Owen C."/>
            <person name="Harkess A."/>
            <person name="Leebens-Mack J."/>
            <person name="Jimenez L.E."/>
            <person name="Osbourn A."/>
            <person name="Sattely E.S."/>
        </authorList>
    </citation>
    <scope>NUCLEOTIDE SEQUENCE [LARGE SCALE GENOMIC DNA]</scope>
    <source>
        <strain evidence="2">cv. JPN11</strain>
        <tissue evidence="1">Leaf</tissue>
    </source>
</reference>
<gene>
    <name evidence="1" type="ORF">OWV82_012981</name>
</gene>
<sequence length="326" mass="36627">MALEAVVFQQDPFSYGFNKDLQAPGGAEIWNSGFCFEEEVAHTEPLLQSGGFGFNANSEYCPLSSVMQGKTKSSFPEYLPCGNCSTGELPPVEAPPAAEIPSCRRKRRRTRNIKNKEEVENQRMTHIAVERNRRKQMNQYLSLLRSLMPPSYVQRGDQASIVGGAINYVKELEQLLQALEMHKRIQQQSDDHVHTTGSNNFCSLFSGFFSFPQYSTSSAFKNHSWESMVAKKLSAIAEVEVTMAETHANLKILSKSRYPKQLFKMVTEVLSLGLNILHLNVTTFDHAVLYSFSVKKEEGCQLNSVNEIAAAVYEMMGRVQEEAAFI</sequence>
<name>A0ACC1XST2_MELAZ</name>